<dbReference type="EMBL" id="JABBGC010000003">
    <property type="protein sequence ID" value="NML40582.1"/>
    <property type="molecule type" value="Genomic_DNA"/>
</dbReference>
<dbReference type="Proteomes" id="UP000583266">
    <property type="component" value="Unassembled WGS sequence"/>
</dbReference>
<evidence type="ECO:0000313" key="3">
    <source>
        <dbReference type="Proteomes" id="UP000583266"/>
    </source>
</evidence>
<dbReference type="RefSeq" id="WP_169227674.1">
    <property type="nucleotide sequence ID" value="NZ_JABBGC010000003.1"/>
</dbReference>
<keyword evidence="1" id="KW-0732">Signal</keyword>
<gene>
    <name evidence="2" type="ORF">HHL17_25525</name>
</gene>
<protein>
    <recommendedName>
        <fullName evidence="4">GLPGLI family protein</fullName>
    </recommendedName>
</protein>
<sequence>MKNYCYRNLWLTGLCLLTVFTAAAQRNGKYLKGFYVDSTGQKMEGYISMKEMGLESFEFKKQLGDKSRKIKASSCQAFSFENHAFSTLHNVTIKTHIWHYHFDKVFAEQVTDGPLQLYRLYFKPGKVGYMRYVSMASRFAPGPASLGAGVFMNSKYVNYFLRKSGDTTGYCFIGKKRKEFVTSLTPWLKADTLLVRKIQAGGDYSFNNIESVIREYNDYIGNKQ</sequence>
<accession>A0A848GTW7</accession>
<keyword evidence="3" id="KW-1185">Reference proteome</keyword>
<evidence type="ECO:0008006" key="4">
    <source>
        <dbReference type="Google" id="ProtNLM"/>
    </source>
</evidence>
<name>A0A848GTW7_9BACT</name>
<proteinExistence type="predicted"/>
<evidence type="ECO:0000313" key="2">
    <source>
        <dbReference type="EMBL" id="NML40582.1"/>
    </source>
</evidence>
<comment type="caution">
    <text evidence="2">The sequence shown here is derived from an EMBL/GenBank/DDBJ whole genome shotgun (WGS) entry which is preliminary data.</text>
</comment>
<feature type="signal peptide" evidence="1">
    <location>
        <begin position="1"/>
        <end position="24"/>
    </location>
</feature>
<reference evidence="2 3" key="1">
    <citation type="submission" date="2020-04" db="EMBL/GenBank/DDBJ databases">
        <title>Chitinophaga sp. G-6-1-13 sp. nov., isolated from soil.</title>
        <authorList>
            <person name="Dahal R.H."/>
            <person name="Chaudhary D.K."/>
        </authorList>
    </citation>
    <scope>NUCLEOTIDE SEQUENCE [LARGE SCALE GENOMIC DNA]</scope>
    <source>
        <strain evidence="2 3">G-6-1-13</strain>
    </source>
</reference>
<organism evidence="2 3">
    <name type="scientific">Chitinophaga fulva</name>
    <dbReference type="NCBI Taxonomy" id="2728842"/>
    <lineage>
        <taxon>Bacteria</taxon>
        <taxon>Pseudomonadati</taxon>
        <taxon>Bacteroidota</taxon>
        <taxon>Chitinophagia</taxon>
        <taxon>Chitinophagales</taxon>
        <taxon>Chitinophagaceae</taxon>
        <taxon>Chitinophaga</taxon>
    </lineage>
</organism>
<feature type="chain" id="PRO_5033064129" description="GLPGLI family protein" evidence="1">
    <location>
        <begin position="25"/>
        <end position="224"/>
    </location>
</feature>
<evidence type="ECO:0000256" key="1">
    <source>
        <dbReference type="SAM" id="SignalP"/>
    </source>
</evidence>
<dbReference type="AlphaFoldDB" id="A0A848GTW7"/>